<evidence type="ECO:0000313" key="2">
    <source>
        <dbReference type="Proteomes" id="UP000504636"/>
    </source>
</evidence>
<reference evidence="3" key="2">
    <citation type="submission" date="2020-04" db="EMBL/GenBank/DDBJ databases">
        <authorList>
            <consortium name="NCBI Genome Project"/>
        </authorList>
    </citation>
    <scope>NUCLEOTIDE SEQUENCE</scope>
    <source>
        <strain evidence="3">CBS 304.34</strain>
    </source>
</reference>
<evidence type="ECO:0000313" key="1">
    <source>
        <dbReference type="EMBL" id="KAF2802882.1"/>
    </source>
</evidence>
<keyword evidence="2" id="KW-1185">Reference proteome</keyword>
<dbReference type="OrthoDB" id="5396564at2759"/>
<name>A0A6A6Y271_9PEZI</name>
<gene>
    <name evidence="1 3" type="ORF">BDZ99DRAFT_548102</name>
</gene>
<reference evidence="1 3" key="1">
    <citation type="journal article" date="2020" name="Stud. Mycol.">
        <title>101 Dothideomycetes genomes: a test case for predicting lifestyles and emergence of pathogens.</title>
        <authorList>
            <person name="Haridas S."/>
            <person name="Albert R."/>
            <person name="Binder M."/>
            <person name="Bloem J."/>
            <person name="Labutti K."/>
            <person name="Salamov A."/>
            <person name="Andreopoulos B."/>
            <person name="Baker S."/>
            <person name="Barry K."/>
            <person name="Bills G."/>
            <person name="Bluhm B."/>
            <person name="Cannon C."/>
            <person name="Castanera R."/>
            <person name="Culley D."/>
            <person name="Daum C."/>
            <person name="Ezra D."/>
            <person name="Gonzalez J."/>
            <person name="Henrissat B."/>
            <person name="Kuo A."/>
            <person name="Liang C."/>
            <person name="Lipzen A."/>
            <person name="Lutzoni F."/>
            <person name="Magnuson J."/>
            <person name="Mondo S."/>
            <person name="Nolan M."/>
            <person name="Ohm R."/>
            <person name="Pangilinan J."/>
            <person name="Park H.-J."/>
            <person name="Ramirez L."/>
            <person name="Alfaro M."/>
            <person name="Sun H."/>
            <person name="Tritt A."/>
            <person name="Yoshinaga Y."/>
            <person name="Zwiers L.-H."/>
            <person name="Turgeon B."/>
            <person name="Goodwin S."/>
            <person name="Spatafora J."/>
            <person name="Crous P."/>
            <person name="Grigoriev I."/>
        </authorList>
    </citation>
    <scope>NUCLEOTIDE SEQUENCE</scope>
    <source>
        <strain evidence="1 3">CBS 304.34</strain>
    </source>
</reference>
<sequence>MNTGTREDFHTWSIIRQAVPGDYGGYRGGSLAAEWCNVFGHGRDRSTRLQDKDEILPDRGPSLWESRIWGNNKSWRPSDDGLLWLWKTLWLGESYLCTTPPNSRPRKYPDLWYSTRGEILAGVFYPGFSLPALEALCKQIKRKMALPLSSATSVAATAGATAPRAPNIYLLPTSAQSVIEDMFSDTCSRFESALSKLRQSELYQAIKSARAGSVRTRLAADHLDLPIEACTAVIESHQDVLLARDRYSSQTEDYWSRFRVDSRVETLDLRLQYTLSVEEWRGRCSERLADTLTSVQGPLNTDIARMATLATVAMRLFLPPTQTTHTSEVEPFFSGIMYLHSACTNDPISLHPAVSSLHTPNGINQPVRFPCGHIFGRACDNVLMNQGACPTCDLELFPGSDIWGNCVAEAYLTRLEIVTGFAMLRNRIRIVFESAQKVRENLKAFYRHKSPNSVVDSAHLLKRFTAIVDGAQLYASEQVSSPKPLSLDTAVATDCGACDDTFNDKLTAIYEDNYGRAAGEIF</sequence>
<dbReference type="Proteomes" id="UP000504636">
    <property type="component" value="Unplaced"/>
</dbReference>
<organism evidence="1">
    <name type="scientific">Mytilinidion resinicola</name>
    <dbReference type="NCBI Taxonomy" id="574789"/>
    <lineage>
        <taxon>Eukaryota</taxon>
        <taxon>Fungi</taxon>
        <taxon>Dikarya</taxon>
        <taxon>Ascomycota</taxon>
        <taxon>Pezizomycotina</taxon>
        <taxon>Dothideomycetes</taxon>
        <taxon>Pleosporomycetidae</taxon>
        <taxon>Mytilinidiales</taxon>
        <taxon>Mytilinidiaceae</taxon>
        <taxon>Mytilinidion</taxon>
    </lineage>
</organism>
<dbReference type="GeneID" id="54467801"/>
<accession>A0A6A6Y271</accession>
<protein>
    <submittedName>
        <fullName evidence="1 3">Uncharacterized protein</fullName>
    </submittedName>
</protein>
<proteinExistence type="predicted"/>
<reference evidence="3" key="3">
    <citation type="submission" date="2025-04" db="UniProtKB">
        <authorList>
            <consortium name="RefSeq"/>
        </authorList>
    </citation>
    <scope>IDENTIFICATION</scope>
    <source>
        <strain evidence="3">CBS 304.34</strain>
    </source>
</reference>
<dbReference type="SUPFAM" id="SSF57850">
    <property type="entry name" value="RING/U-box"/>
    <property type="match status" value="1"/>
</dbReference>
<evidence type="ECO:0000313" key="3">
    <source>
        <dbReference type="RefSeq" id="XP_033569846.1"/>
    </source>
</evidence>
<dbReference type="AlphaFoldDB" id="A0A6A6Y271"/>
<dbReference type="EMBL" id="MU003720">
    <property type="protein sequence ID" value="KAF2802882.1"/>
    <property type="molecule type" value="Genomic_DNA"/>
</dbReference>
<dbReference type="RefSeq" id="XP_033569846.1">
    <property type="nucleotide sequence ID" value="XM_033726908.1"/>
</dbReference>